<dbReference type="Proteomes" id="UP001172673">
    <property type="component" value="Unassembled WGS sequence"/>
</dbReference>
<keyword evidence="3" id="KW-1185">Reference proteome</keyword>
<gene>
    <name evidence="2" type="ORF">H2200_007440</name>
</gene>
<accession>A0AA38X7T2</accession>
<dbReference type="PANTHER" id="PTHR35394">
    <property type="entry name" value="DUF3176 DOMAIN-CONTAINING PROTEIN"/>
    <property type="match status" value="1"/>
</dbReference>
<keyword evidence="1" id="KW-0812">Transmembrane</keyword>
<evidence type="ECO:0000256" key="1">
    <source>
        <dbReference type="SAM" id="Phobius"/>
    </source>
</evidence>
<keyword evidence="1" id="KW-0472">Membrane</keyword>
<protein>
    <submittedName>
        <fullName evidence="2">Uncharacterized protein</fullName>
    </submittedName>
</protein>
<name>A0AA38X7T2_9EURO</name>
<comment type="caution">
    <text evidence="2">The sequence shown here is derived from an EMBL/GenBank/DDBJ whole genome shotgun (WGS) entry which is preliminary data.</text>
</comment>
<sequence length="431" mass="47818">MAGRGMEIDFLHPPNVSGGLPSYTWAQADYDLTINTEQFEFDGPYSTYNAGEYIEDGTENLQTYLHVPISHVWDLWWSTSSGLLYKWDFSKEKNGRIGRLWNAGVTWDTLNSTTIASSRFRMQQYGETTTLDTEYGVFAGYVPSFNESLTSSSSMPVCWAGSYTNRTSAFANPTDRSLLPPGASFCDAGGDNTTICDVNTEYVFCDTDALRQAQMVTQVLVGNKSDISCLQGPESAFFSMNKTHNFVYAPNASQSSNPKKLSYIVPWYWRNYDEERYSSSAYSHALFGGNGSSLETTLENIAASLTVALQTAAGNDPNGARIQGQTAVFEAYVHVRWIWIIYPATILAMGVLFVGWTIVATSLTTRRCRGEPNIGYGKSLWKSSSLALIYHGPVNLAHEIRNDATTISAMEKMANQTTVRFDHGQMLIVED</sequence>
<evidence type="ECO:0000313" key="2">
    <source>
        <dbReference type="EMBL" id="KAJ9608452.1"/>
    </source>
</evidence>
<reference evidence="2" key="1">
    <citation type="submission" date="2022-10" db="EMBL/GenBank/DDBJ databases">
        <title>Culturing micro-colonial fungi from biological soil crusts in the Mojave desert and describing Neophaeococcomyces mojavensis, and introducing the new genera and species Taxawa tesnikishii.</title>
        <authorList>
            <person name="Kurbessoian T."/>
            <person name="Stajich J.E."/>
        </authorList>
    </citation>
    <scope>NUCLEOTIDE SEQUENCE</scope>
    <source>
        <strain evidence="2">TK_41</strain>
    </source>
</reference>
<organism evidence="2 3">
    <name type="scientific">Cladophialophora chaetospira</name>
    <dbReference type="NCBI Taxonomy" id="386627"/>
    <lineage>
        <taxon>Eukaryota</taxon>
        <taxon>Fungi</taxon>
        <taxon>Dikarya</taxon>
        <taxon>Ascomycota</taxon>
        <taxon>Pezizomycotina</taxon>
        <taxon>Eurotiomycetes</taxon>
        <taxon>Chaetothyriomycetidae</taxon>
        <taxon>Chaetothyriales</taxon>
        <taxon>Herpotrichiellaceae</taxon>
        <taxon>Cladophialophora</taxon>
    </lineage>
</organism>
<dbReference type="AlphaFoldDB" id="A0AA38X7T2"/>
<proteinExistence type="predicted"/>
<evidence type="ECO:0000313" key="3">
    <source>
        <dbReference type="Proteomes" id="UP001172673"/>
    </source>
</evidence>
<dbReference type="PANTHER" id="PTHR35394:SF5">
    <property type="entry name" value="DUF3176 DOMAIN-CONTAINING PROTEIN"/>
    <property type="match status" value="1"/>
</dbReference>
<dbReference type="EMBL" id="JAPDRK010000010">
    <property type="protein sequence ID" value="KAJ9608452.1"/>
    <property type="molecule type" value="Genomic_DNA"/>
</dbReference>
<keyword evidence="1" id="KW-1133">Transmembrane helix</keyword>
<feature type="transmembrane region" description="Helical" evidence="1">
    <location>
        <begin position="337"/>
        <end position="359"/>
    </location>
</feature>